<dbReference type="SUPFAM" id="SSF48403">
    <property type="entry name" value="Ankyrin repeat"/>
    <property type="match status" value="1"/>
</dbReference>
<feature type="active site" evidence="8">
    <location>
        <position position="567"/>
    </location>
</feature>
<feature type="compositionally biased region" description="Basic and acidic residues" evidence="9">
    <location>
        <begin position="1"/>
        <end position="21"/>
    </location>
</feature>
<dbReference type="PROSITE" id="PS00917">
    <property type="entry name" value="ASN_GLN_ASE_2"/>
    <property type="match status" value="1"/>
</dbReference>
<dbReference type="InterPro" id="IPR006034">
    <property type="entry name" value="Asparaginase/glutaminase-like"/>
</dbReference>
<dbReference type="SUPFAM" id="SSF53774">
    <property type="entry name" value="Glutaminase/Asparaginase"/>
    <property type="match status" value="1"/>
</dbReference>
<dbReference type="PROSITE" id="PS50084">
    <property type="entry name" value="KH_TYPE_1"/>
    <property type="match status" value="3"/>
</dbReference>
<evidence type="ECO:0000256" key="6">
    <source>
        <dbReference type="PROSITE-ProRule" id="PRU00023"/>
    </source>
</evidence>
<dbReference type="SMART" id="SM00870">
    <property type="entry name" value="Asparaginase"/>
    <property type="match status" value="1"/>
</dbReference>
<accession>A0A8H7HAU6</accession>
<reference evidence="11" key="1">
    <citation type="submission" date="2020-09" db="EMBL/GenBank/DDBJ databases">
        <title>Comparative genome analyses of four rice-infecting Rhizoctonia solani isolates reveal extensive enrichment of homogalacturonan modification genes.</title>
        <authorList>
            <person name="Lee D.-Y."/>
            <person name="Jeon J."/>
            <person name="Kim K.-T."/>
            <person name="Cheong K."/>
            <person name="Song H."/>
            <person name="Choi G."/>
            <person name="Ko J."/>
            <person name="Opiyo S.O."/>
            <person name="Zuo S."/>
            <person name="Madhav S."/>
            <person name="Lee Y.-H."/>
            <person name="Wang G.-L."/>
        </authorList>
    </citation>
    <scope>NUCLEOTIDE SEQUENCE</scope>
    <source>
        <strain evidence="11">AG1-IA YN-7</strain>
    </source>
</reference>
<evidence type="ECO:0000256" key="7">
    <source>
        <dbReference type="PROSITE-ProRule" id="PRU00117"/>
    </source>
</evidence>
<evidence type="ECO:0000313" key="11">
    <source>
        <dbReference type="EMBL" id="KAF8682139.1"/>
    </source>
</evidence>
<dbReference type="InterPro" id="IPR037152">
    <property type="entry name" value="L-asparaginase_N_sf"/>
</dbReference>
<dbReference type="PRINTS" id="PR00139">
    <property type="entry name" value="ASNGLNASE"/>
</dbReference>
<dbReference type="InterPro" id="IPR006033">
    <property type="entry name" value="AsnA_fam"/>
</dbReference>
<keyword evidence="2" id="KW-0677">Repeat</keyword>
<dbReference type="NCBIfam" id="TIGR00519">
    <property type="entry name" value="asnASE_I"/>
    <property type="match status" value="1"/>
</dbReference>
<evidence type="ECO:0000256" key="5">
    <source>
        <dbReference type="ARBA" id="ARBA00061199"/>
    </source>
</evidence>
<dbReference type="SUPFAM" id="SSF54791">
    <property type="entry name" value="Eukaryotic type KH-domain (KH-domain type I)"/>
    <property type="match status" value="3"/>
</dbReference>
<dbReference type="PROSITE" id="PS51732">
    <property type="entry name" value="ASN_GLN_ASE_3"/>
    <property type="match status" value="1"/>
</dbReference>
<dbReference type="PROSITE" id="PS50088">
    <property type="entry name" value="ANK_REPEAT"/>
    <property type="match status" value="1"/>
</dbReference>
<dbReference type="EMBL" id="JACYCC010000035">
    <property type="protein sequence ID" value="KAF8682139.1"/>
    <property type="molecule type" value="Genomic_DNA"/>
</dbReference>
<dbReference type="Pfam" id="PF00013">
    <property type="entry name" value="KH_1"/>
    <property type="match status" value="3"/>
</dbReference>
<dbReference type="Pfam" id="PF17763">
    <property type="entry name" value="Asparaginase_C"/>
    <property type="match status" value="1"/>
</dbReference>
<evidence type="ECO:0000313" key="12">
    <source>
        <dbReference type="Proteomes" id="UP000650582"/>
    </source>
</evidence>
<name>A0A8H7HAU6_9AGAM</name>
<dbReference type="FunFam" id="3.40.50.1170:FF:000003">
    <property type="entry name" value="60 kDa lysophospholipase"/>
    <property type="match status" value="1"/>
</dbReference>
<dbReference type="PANTHER" id="PTHR11707:SF28">
    <property type="entry name" value="60 KDA LYSOPHOSPHOLIPASE"/>
    <property type="match status" value="1"/>
</dbReference>
<comment type="similarity">
    <text evidence="5">In the N-terminal section; belongs to the asparaginase 1 family.</text>
</comment>
<dbReference type="SFLD" id="SFLDS00057">
    <property type="entry name" value="Glutaminase/Asparaginase"/>
    <property type="match status" value="1"/>
</dbReference>
<dbReference type="InterPro" id="IPR036612">
    <property type="entry name" value="KH_dom_type_1_sf"/>
</dbReference>
<dbReference type="InterPro" id="IPR027474">
    <property type="entry name" value="L-asparaginase_N"/>
</dbReference>
<dbReference type="InterPro" id="IPR040919">
    <property type="entry name" value="Asparaginase_C"/>
</dbReference>
<gene>
    <name evidence="11" type="ORF">RHS04_02147</name>
</gene>
<evidence type="ECO:0000256" key="9">
    <source>
        <dbReference type="SAM" id="MobiDB-lite"/>
    </source>
</evidence>
<evidence type="ECO:0000256" key="2">
    <source>
        <dbReference type="ARBA" id="ARBA00022737"/>
    </source>
</evidence>
<feature type="region of interest" description="Disordered" evidence="9">
    <location>
        <begin position="226"/>
        <end position="259"/>
    </location>
</feature>
<keyword evidence="4 6" id="KW-0040">ANK repeat</keyword>
<dbReference type="InterPro" id="IPR041725">
    <property type="entry name" value="L-asparaginase_I"/>
</dbReference>
<dbReference type="AlphaFoldDB" id="A0A8H7HAU6"/>
<feature type="domain" description="K Homology" evidence="10">
    <location>
        <begin position="67"/>
        <end position="137"/>
    </location>
</feature>
<dbReference type="InterPro" id="IPR002110">
    <property type="entry name" value="Ankyrin_rpt"/>
</dbReference>
<dbReference type="InterPro" id="IPR036152">
    <property type="entry name" value="Asp/glu_Ase-like_sf"/>
</dbReference>
<dbReference type="CDD" id="cd22439">
    <property type="entry name" value="KH-I_PCBP_rpt3"/>
    <property type="match status" value="1"/>
</dbReference>
<dbReference type="PIRSF" id="PIRSF001220">
    <property type="entry name" value="L-ASNase_gatD"/>
    <property type="match status" value="1"/>
</dbReference>
<dbReference type="InterPro" id="IPR027473">
    <property type="entry name" value="L-asparaginase_C"/>
</dbReference>
<proteinExistence type="inferred from homology"/>
<evidence type="ECO:0000256" key="1">
    <source>
        <dbReference type="ARBA" id="ARBA00012920"/>
    </source>
</evidence>
<evidence type="ECO:0000256" key="4">
    <source>
        <dbReference type="ARBA" id="ARBA00023043"/>
    </source>
</evidence>
<keyword evidence="3" id="KW-0378">Hydrolase</keyword>
<dbReference type="InterPro" id="IPR004087">
    <property type="entry name" value="KH_dom"/>
</dbReference>
<dbReference type="InterPro" id="IPR036770">
    <property type="entry name" value="Ankyrin_rpt-contain_sf"/>
</dbReference>
<dbReference type="InterPro" id="IPR004088">
    <property type="entry name" value="KH_dom_type_1"/>
</dbReference>
<dbReference type="Gene3D" id="3.40.50.1170">
    <property type="entry name" value="L-asparaginase, N-terminal domain"/>
    <property type="match status" value="1"/>
</dbReference>
<dbReference type="PANTHER" id="PTHR11707">
    <property type="entry name" value="L-ASPARAGINASE"/>
    <property type="match status" value="1"/>
</dbReference>
<organism evidence="11 12">
    <name type="scientific">Rhizoctonia solani</name>
    <dbReference type="NCBI Taxonomy" id="456999"/>
    <lineage>
        <taxon>Eukaryota</taxon>
        <taxon>Fungi</taxon>
        <taxon>Dikarya</taxon>
        <taxon>Basidiomycota</taxon>
        <taxon>Agaricomycotina</taxon>
        <taxon>Agaricomycetes</taxon>
        <taxon>Cantharellales</taxon>
        <taxon>Ceratobasidiaceae</taxon>
        <taxon>Rhizoctonia</taxon>
    </lineage>
</organism>
<feature type="region of interest" description="Disordered" evidence="9">
    <location>
        <begin position="1"/>
        <end position="66"/>
    </location>
</feature>
<dbReference type="InterPro" id="IPR027475">
    <property type="entry name" value="Asparaginase/glutaminase_AS2"/>
</dbReference>
<dbReference type="Pfam" id="PF12796">
    <property type="entry name" value="Ank_2"/>
    <property type="match status" value="1"/>
</dbReference>
<protein>
    <recommendedName>
        <fullName evidence="1">asparaginase</fullName>
        <ecNumber evidence="1">3.5.1.1</ecNumber>
    </recommendedName>
</protein>
<feature type="domain" description="K Homology" evidence="10">
    <location>
        <begin position="273"/>
        <end position="352"/>
    </location>
</feature>
<dbReference type="FunFam" id="3.40.50.40:FF:000001">
    <property type="entry name" value="L-asparaginase 1"/>
    <property type="match status" value="1"/>
</dbReference>
<dbReference type="SMART" id="SM00248">
    <property type="entry name" value="ANK"/>
    <property type="match status" value="2"/>
</dbReference>
<feature type="compositionally biased region" description="Polar residues" evidence="9">
    <location>
        <begin position="229"/>
        <end position="244"/>
    </location>
</feature>
<dbReference type="GO" id="GO:0004067">
    <property type="term" value="F:asparaginase activity"/>
    <property type="evidence" value="ECO:0007669"/>
    <property type="project" value="UniProtKB-UniRule"/>
</dbReference>
<dbReference type="Proteomes" id="UP000650582">
    <property type="component" value="Unassembled WGS sequence"/>
</dbReference>
<evidence type="ECO:0000256" key="8">
    <source>
        <dbReference type="PROSITE-ProRule" id="PRU10100"/>
    </source>
</evidence>
<dbReference type="CDD" id="cd22456">
    <property type="entry name" value="KH-I_Rnc1_rpt2"/>
    <property type="match status" value="1"/>
</dbReference>
<feature type="repeat" description="ANK" evidence="6">
    <location>
        <begin position="931"/>
        <end position="963"/>
    </location>
</feature>
<keyword evidence="7" id="KW-0694">RNA-binding</keyword>
<evidence type="ECO:0000259" key="10">
    <source>
        <dbReference type="SMART" id="SM00322"/>
    </source>
</evidence>
<sequence>MPDTTEVRKRSRSPSDSDTHQQSHKRVNTGAPASPRSDSKKDEHESAPASPASASKKDSDPPAPPAAQIHMRCLIVTQDASIIIGKAGKHVNEIREKSGARVMVSESIPGNPERILNVSGPLDAVSKSFGLIVRRINDEPFDTPSVPGSRAVTIKFIIPHSRMGSVIGRGGSKIKEIQDASGAKLNASEGMLPGSTERILSVSGVADAIHIATYYVGNILIEAAERQPHSSSTSTYRPSGTSSRGPRYAPTPTYSGYYGYPPPPAPAPYPPGPPQTQQIYIPNDLVGCIIGKGGSKINEIRSLSASQIRIMEPGVQGPPGTAQGNPNERLVIITGQPQNIQMAVNLLYHGILDLLYTPSRLRFTFRTLSDSFHHTFALKLPHRYARTSYTKTPINTYLSSNTGTIGMLVNEVGSYAPEPFFLTQTLRAQARFHDPEGASLFSNASNVANYRQWSNRSGNSTPSVAMAREAGNHQPELLVRSSRPIRRQNVRDGEVKKDGYYEGYLPSLVTPRSKAVGGNTKRVRYAILEWQPLLDSSNMRPEDWLAIATEIELNYSTYDGFIVLHGTDTMCYTSSALSFLLEDLGKTVIITGAQIPLSQLRNDGIENLLGALSIAGQYVIPEVCLYFNHTLFRGNRVSKVSSFDLNAFASPNFPPLVNVGIDIVVNWGEVIRSNSMQRFRAHKDMCVDVATLRIFPGITTPIVRAFLAPPLQGVVLETFGAGNAPQRPDLLDALREACARGVVIVAISQCAKGSVSPAYDTGRTLAECGVVPGGDMTPECALAKLAYLLSKKDLTPEGVRELVSQPLRGELTLPTPLTRPTTTALDSIQDLLSEILRLSQPSKPSNDSTGTAPWSTTASHANSTELALLPYLMHLAVARDDPASVANTASHPRHRPPQSAHGTPTAEHPHHHLGGPNQFAQGAANAPLPGSLHTPLHTAALQGSTRCTRALLEVGALVHVRDALDHTCLFYAARVRAREVVQMLVEAGAHLGETDKRVALGIGISGGKEEQEIWKLAGLEVN</sequence>
<dbReference type="PIRSF" id="PIRSF500176">
    <property type="entry name" value="L_ASNase"/>
    <property type="match status" value="1"/>
</dbReference>
<dbReference type="GO" id="GO:0009066">
    <property type="term" value="P:aspartate family amino acid metabolic process"/>
    <property type="evidence" value="ECO:0007669"/>
    <property type="project" value="UniProtKB-ARBA"/>
</dbReference>
<dbReference type="GO" id="GO:0003723">
    <property type="term" value="F:RNA binding"/>
    <property type="evidence" value="ECO:0007669"/>
    <property type="project" value="UniProtKB-UniRule"/>
</dbReference>
<feature type="compositionally biased region" description="Basic and acidic residues" evidence="9">
    <location>
        <begin position="37"/>
        <end position="46"/>
    </location>
</feature>
<evidence type="ECO:0000256" key="3">
    <source>
        <dbReference type="ARBA" id="ARBA00022801"/>
    </source>
</evidence>
<dbReference type="Pfam" id="PF00710">
    <property type="entry name" value="Asparaginase"/>
    <property type="match status" value="1"/>
</dbReference>
<comment type="caution">
    <text evidence="11">The sequence shown here is derived from an EMBL/GenBank/DDBJ whole genome shotgun (WGS) entry which is preliminary data.</text>
</comment>
<dbReference type="SMART" id="SM00322">
    <property type="entry name" value="KH"/>
    <property type="match status" value="3"/>
</dbReference>
<feature type="compositionally biased region" description="Low complexity" evidence="9">
    <location>
        <begin position="248"/>
        <end position="259"/>
    </location>
</feature>
<feature type="region of interest" description="Disordered" evidence="9">
    <location>
        <begin position="884"/>
        <end position="931"/>
    </location>
</feature>
<dbReference type="Gene3D" id="3.40.50.40">
    <property type="match status" value="1"/>
</dbReference>
<dbReference type="Gene3D" id="3.30.1370.10">
    <property type="entry name" value="K Homology domain, type 1"/>
    <property type="match status" value="3"/>
</dbReference>
<dbReference type="PROSITE" id="PS50297">
    <property type="entry name" value="ANK_REP_REGION"/>
    <property type="match status" value="1"/>
</dbReference>
<dbReference type="Gene3D" id="1.25.40.20">
    <property type="entry name" value="Ankyrin repeat-containing domain"/>
    <property type="match status" value="1"/>
</dbReference>
<feature type="domain" description="K Homology" evidence="10">
    <location>
        <begin position="150"/>
        <end position="221"/>
    </location>
</feature>
<dbReference type="CDD" id="cd08963">
    <property type="entry name" value="L-asparaginase_I"/>
    <property type="match status" value="1"/>
</dbReference>
<dbReference type="EC" id="3.5.1.1" evidence="1"/>